<reference evidence="2 3" key="1">
    <citation type="journal article" date="2016" name="Nat. Commun.">
        <title>Thousands of microbial genomes shed light on interconnected biogeochemical processes in an aquifer system.</title>
        <authorList>
            <person name="Anantharaman K."/>
            <person name="Brown C.T."/>
            <person name="Hug L.A."/>
            <person name="Sharon I."/>
            <person name="Castelle C.J."/>
            <person name="Probst A.J."/>
            <person name="Thomas B.C."/>
            <person name="Singh A."/>
            <person name="Wilkins M.J."/>
            <person name="Karaoz U."/>
            <person name="Brodie E.L."/>
            <person name="Williams K.H."/>
            <person name="Hubbard S.S."/>
            <person name="Banfield J.F."/>
        </authorList>
    </citation>
    <scope>NUCLEOTIDE SEQUENCE [LARGE SCALE GENOMIC DNA]</scope>
</reference>
<sequence length="238" mass="27537">MADKDLPLISVIVPAWNEEKYLKTLLPRLIAQDYSNYEIIVIDNNSKDNTAQVASSFGVKVISEKKQGTSYARAKGFEKARGEIIVRTDADTLPEKGWIRSYYEEFQKYPEAVAISGSSEFYDGGLVLKFISRLFFLWIIYITRVFMGHYPLNGPNFAVRKKVVEKISPHTNDSIIHEDMDLSCHLRVYGEVKFDPNLVVKTSSRRLFQDPLFIFRYTLKSIITYFLHHPSHHLHKVK</sequence>
<dbReference type="Pfam" id="PF00535">
    <property type="entry name" value="Glycos_transf_2"/>
    <property type="match status" value="1"/>
</dbReference>
<organism evidence="2 3">
    <name type="scientific">Candidatus Woesebacteria bacterium RIFCSPHIGHO2_02_FULL_39_13</name>
    <dbReference type="NCBI Taxonomy" id="1802505"/>
    <lineage>
        <taxon>Bacteria</taxon>
        <taxon>Candidatus Woeseibacteriota</taxon>
    </lineage>
</organism>
<evidence type="ECO:0000259" key="1">
    <source>
        <dbReference type="Pfam" id="PF00535"/>
    </source>
</evidence>
<dbReference type="PANTHER" id="PTHR43685">
    <property type="entry name" value="GLYCOSYLTRANSFERASE"/>
    <property type="match status" value="1"/>
</dbReference>
<name>A0A1F7Z396_9BACT</name>
<accession>A0A1F7Z396</accession>
<gene>
    <name evidence="2" type="ORF">A3D01_05790</name>
</gene>
<evidence type="ECO:0000313" key="3">
    <source>
        <dbReference type="Proteomes" id="UP000177169"/>
    </source>
</evidence>
<dbReference type="SUPFAM" id="SSF53448">
    <property type="entry name" value="Nucleotide-diphospho-sugar transferases"/>
    <property type="match status" value="1"/>
</dbReference>
<comment type="caution">
    <text evidence="2">The sequence shown here is derived from an EMBL/GenBank/DDBJ whole genome shotgun (WGS) entry which is preliminary data.</text>
</comment>
<dbReference type="EMBL" id="MGGR01000011">
    <property type="protein sequence ID" value="OGM33904.1"/>
    <property type="molecule type" value="Genomic_DNA"/>
</dbReference>
<evidence type="ECO:0000313" key="2">
    <source>
        <dbReference type="EMBL" id="OGM33904.1"/>
    </source>
</evidence>
<dbReference type="InterPro" id="IPR029044">
    <property type="entry name" value="Nucleotide-diphossugar_trans"/>
</dbReference>
<dbReference type="STRING" id="1802505.A3D01_05790"/>
<proteinExistence type="predicted"/>
<dbReference type="CDD" id="cd06423">
    <property type="entry name" value="CESA_like"/>
    <property type="match status" value="1"/>
</dbReference>
<dbReference type="AlphaFoldDB" id="A0A1F7Z396"/>
<protein>
    <recommendedName>
        <fullName evidence="1">Glycosyltransferase 2-like domain-containing protein</fullName>
    </recommendedName>
</protein>
<dbReference type="Proteomes" id="UP000177169">
    <property type="component" value="Unassembled WGS sequence"/>
</dbReference>
<dbReference type="InterPro" id="IPR001173">
    <property type="entry name" value="Glyco_trans_2-like"/>
</dbReference>
<dbReference type="PANTHER" id="PTHR43685:SF2">
    <property type="entry name" value="GLYCOSYLTRANSFERASE 2-LIKE DOMAIN-CONTAINING PROTEIN"/>
    <property type="match status" value="1"/>
</dbReference>
<dbReference type="InterPro" id="IPR050834">
    <property type="entry name" value="Glycosyltransf_2"/>
</dbReference>
<feature type="domain" description="Glycosyltransferase 2-like" evidence="1">
    <location>
        <begin position="10"/>
        <end position="166"/>
    </location>
</feature>
<dbReference type="Gene3D" id="3.90.550.10">
    <property type="entry name" value="Spore Coat Polysaccharide Biosynthesis Protein SpsA, Chain A"/>
    <property type="match status" value="1"/>
</dbReference>